<name>A0ACB8RZQ5_9AGAM</name>
<reference evidence="1" key="2">
    <citation type="journal article" date="2022" name="New Phytol.">
        <title>Evolutionary transition to the ectomycorrhizal habit in the genomes of a hyperdiverse lineage of mushroom-forming fungi.</title>
        <authorList>
            <person name="Looney B."/>
            <person name="Miyauchi S."/>
            <person name="Morin E."/>
            <person name="Drula E."/>
            <person name="Courty P.E."/>
            <person name="Kohler A."/>
            <person name="Kuo A."/>
            <person name="LaButti K."/>
            <person name="Pangilinan J."/>
            <person name="Lipzen A."/>
            <person name="Riley R."/>
            <person name="Andreopoulos W."/>
            <person name="He G."/>
            <person name="Johnson J."/>
            <person name="Nolan M."/>
            <person name="Tritt A."/>
            <person name="Barry K.W."/>
            <person name="Grigoriev I.V."/>
            <person name="Nagy L.G."/>
            <person name="Hibbett D."/>
            <person name="Henrissat B."/>
            <person name="Matheny P.B."/>
            <person name="Labbe J."/>
            <person name="Martin F.M."/>
        </authorList>
    </citation>
    <scope>NUCLEOTIDE SEQUENCE</scope>
    <source>
        <strain evidence="1">FP105234-sp</strain>
    </source>
</reference>
<organism evidence="1 2">
    <name type="scientific">Auriscalpium vulgare</name>
    <dbReference type="NCBI Taxonomy" id="40419"/>
    <lineage>
        <taxon>Eukaryota</taxon>
        <taxon>Fungi</taxon>
        <taxon>Dikarya</taxon>
        <taxon>Basidiomycota</taxon>
        <taxon>Agaricomycotina</taxon>
        <taxon>Agaricomycetes</taxon>
        <taxon>Russulales</taxon>
        <taxon>Auriscalpiaceae</taxon>
        <taxon>Auriscalpium</taxon>
    </lineage>
</organism>
<gene>
    <name evidence="1" type="ORF">FA95DRAFT_1556986</name>
</gene>
<proteinExistence type="predicted"/>
<dbReference type="EMBL" id="MU275874">
    <property type="protein sequence ID" value="KAI0049332.1"/>
    <property type="molecule type" value="Genomic_DNA"/>
</dbReference>
<evidence type="ECO:0000313" key="1">
    <source>
        <dbReference type="EMBL" id="KAI0049332.1"/>
    </source>
</evidence>
<comment type="caution">
    <text evidence="1">The sequence shown here is derived from an EMBL/GenBank/DDBJ whole genome shotgun (WGS) entry which is preliminary data.</text>
</comment>
<protein>
    <submittedName>
        <fullName evidence="1">Uncharacterized protein</fullName>
    </submittedName>
</protein>
<evidence type="ECO:0000313" key="2">
    <source>
        <dbReference type="Proteomes" id="UP000814033"/>
    </source>
</evidence>
<dbReference type="Proteomes" id="UP000814033">
    <property type="component" value="Unassembled WGS sequence"/>
</dbReference>
<accession>A0ACB8RZQ5</accession>
<reference evidence="1" key="1">
    <citation type="submission" date="2021-02" db="EMBL/GenBank/DDBJ databases">
        <authorList>
            <consortium name="DOE Joint Genome Institute"/>
            <person name="Ahrendt S."/>
            <person name="Looney B.P."/>
            <person name="Miyauchi S."/>
            <person name="Morin E."/>
            <person name="Drula E."/>
            <person name="Courty P.E."/>
            <person name="Chicoki N."/>
            <person name="Fauchery L."/>
            <person name="Kohler A."/>
            <person name="Kuo A."/>
            <person name="Labutti K."/>
            <person name="Pangilinan J."/>
            <person name="Lipzen A."/>
            <person name="Riley R."/>
            <person name="Andreopoulos W."/>
            <person name="He G."/>
            <person name="Johnson J."/>
            <person name="Barry K.W."/>
            <person name="Grigoriev I.V."/>
            <person name="Nagy L."/>
            <person name="Hibbett D."/>
            <person name="Henrissat B."/>
            <person name="Matheny P.B."/>
            <person name="Labbe J."/>
            <person name="Martin F."/>
        </authorList>
    </citation>
    <scope>NUCLEOTIDE SEQUENCE</scope>
    <source>
        <strain evidence="1">FP105234-sp</strain>
    </source>
</reference>
<sequence length="342" mass="38185">MAATPTAVAYNFCSTRAEVISAIATLSLHAYAVLDCEGRELGTSQGALSLLCLGTPIVPDCPQVIYIIDIPAIRHDSGSVAALSTFLADPTIIKVVWDGRMDAIELYETLAADMGTVLDLQIAEIFGRPMIHAYPERKRLERLANSGFGYSVIRKRDALFESLDAVIGMQRCLEDLELDFGVRKDTEVVEMHRSGQSSRWMERPLSPTLLQYAAGDIIMIAHLFAHFCEKKYIQVAGGASVNTLLGSSHRYVYRHGKRGRIEKDGEFRPKALLVPSALYALPGPKATCEACQYILPLLCFQFDRRQRKSQHRCRVCEALVLKKELKREHYKGQKSIPKGKKR</sequence>
<keyword evidence="2" id="KW-1185">Reference proteome</keyword>